<dbReference type="InterPro" id="IPR029002">
    <property type="entry name" value="PLPC/GPLD1"/>
</dbReference>
<dbReference type="AlphaFoldDB" id="A0A1J5TF40"/>
<protein>
    <recommendedName>
        <fullName evidence="1">Phospholipase C/D domain-containing protein</fullName>
    </recommendedName>
</protein>
<proteinExistence type="predicted"/>
<gene>
    <name evidence="2" type="ORF">GALL_04500</name>
</gene>
<dbReference type="Pfam" id="PF00882">
    <property type="entry name" value="Zn_dep_PLPC"/>
    <property type="match status" value="1"/>
</dbReference>
<sequence>MKSLLKYWRWYIPLLLWSADAHAWGLYTHVYFAQLLLWAVPLTDPRYRRAIKSFPRLVLAGACLPDLALLSEQSWGEPFSSTHQWQRARKLLDDARSDEEYALSLGFVSHLLVDVIAHNHFVPAHEKMWGNIPVLTHAACEWAMDMHIRAQLFAEPAELMQTHRAELAEYVAQHFSCPPSLARRGVGMLAGAESLLRFSRLSHLCYRGARWLDAGMQRRFNYYLSETGARLTHIDRILLGEAPVWDANPHADDPVVRRRIELVNPLQLRHRMPLPQDVFSEA</sequence>
<feature type="domain" description="Phospholipase C/D" evidence="1">
    <location>
        <begin position="28"/>
        <end position="163"/>
    </location>
</feature>
<comment type="caution">
    <text evidence="2">The sequence shown here is derived from an EMBL/GenBank/DDBJ whole genome shotgun (WGS) entry which is preliminary data.</text>
</comment>
<evidence type="ECO:0000313" key="2">
    <source>
        <dbReference type="EMBL" id="OIR19569.1"/>
    </source>
</evidence>
<reference evidence="2" key="1">
    <citation type="submission" date="2016-10" db="EMBL/GenBank/DDBJ databases">
        <title>Sequence of Gallionella enrichment culture.</title>
        <authorList>
            <person name="Poehlein A."/>
            <person name="Muehling M."/>
            <person name="Daniel R."/>
        </authorList>
    </citation>
    <scope>NUCLEOTIDE SEQUENCE</scope>
</reference>
<organism evidence="2">
    <name type="scientific">mine drainage metagenome</name>
    <dbReference type="NCBI Taxonomy" id="410659"/>
    <lineage>
        <taxon>unclassified sequences</taxon>
        <taxon>metagenomes</taxon>
        <taxon>ecological metagenomes</taxon>
    </lineage>
</organism>
<evidence type="ECO:0000259" key="1">
    <source>
        <dbReference type="Pfam" id="PF00882"/>
    </source>
</evidence>
<name>A0A1J5TF40_9ZZZZ</name>
<dbReference type="EMBL" id="MLJW01000001">
    <property type="protein sequence ID" value="OIR19569.1"/>
    <property type="molecule type" value="Genomic_DNA"/>
</dbReference>
<accession>A0A1J5TF40</accession>